<dbReference type="Proteomes" id="UP001159363">
    <property type="component" value="Chromosome 5"/>
</dbReference>
<organism evidence="1 2">
    <name type="scientific">Dryococelus australis</name>
    <dbReference type="NCBI Taxonomy" id="614101"/>
    <lineage>
        <taxon>Eukaryota</taxon>
        <taxon>Metazoa</taxon>
        <taxon>Ecdysozoa</taxon>
        <taxon>Arthropoda</taxon>
        <taxon>Hexapoda</taxon>
        <taxon>Insecta</taxon>
        <taxon>Pterygota</taxon>
        <taxon>Neoptera</taxon>
        <taxon>Polyneoptera</taxon>
        <taxon>Phasmatodea</taxon>
        <taxon>Verophasmatodea</taxon>
        <taxon>Anareolatae</taxon>
        <taxon>Phasmatidae</taxon>
        <taxon>Eurycanthinae</taxon>
        <taxon>Dryococelus</taxon>
    </lineage>
</organism>
<gene>
    <name evidence="1" type="ORF">PR048_017818</name>
</gene>
<protein>
    <submittedName>
        <fullName evidence="1">Uncharacterized protein</fullName>
    </submittedName>
</protein>
<dbReference type="EMBL" id="JARBHB010000006">
    <property type="protein sequence ID" value="KAJ8881337.1"/>
    <property type="molecule type" value="Genomic_DNA"/>
</dbReference>
<proteinExistence type="predicted"/>
<evidence type="ECO:0000313" key="1">
    <source>
        <dbReference type="EMBL" id="KAJ8881337.1"/>
    </source>
</evidence>
<keyword evidence="2" id="KW-1185">Reference proteome</keyword>
<evidence type="ECO:0000313" key="2">
    <source>
        <dbReference type="Proteomes" id="UP001159363"/>
    </source>
</evidence>
<name>A0ABQ9HAI7_9NEOP</name>
<reference evidence="1 2" key="1">
    <citation type="submission" date="2023-02" db="EMBL/GenBank/DDBJ databases">
        <title>LHISI_Scaffold_Assembly.</title>
        <authorList>
            <person name="Stuart O.P."/>
            <person name="Cleave R."/>
            <person name="Magrath M.J.L."/>
            <person name="Mikheyev A.S."/>
        </authorList>
    </citation>
    <scope>NUCLEOTIDE SEQUENCE [LARGE SCALE GENOMIC DNA]</scope>
    <source>
        <strain evidence="1">Daus_M_001</strain>
        <tissue evidence="1">Leg muscle</tissue>
    </source>
</reference>
<accession>A0ABQ9HAI7</accession>
<comment type="caution">
    <text evidence="1">The sequence shown here is derived from an EMBL/GenBank/DDBJ whole genome shotgun (WGS) entry which is preliminary data.</text>
</comment>
<sequence length="191" mass="20652">MQVAVKDLCSQVNVGDEIVCRNPSRHGDAEKVVRRGPGKRWYPSFIEGLHIPRHMWPGIVLLKYGMWRDEKVVRHTAIALASYQGEPGLIPGGTAPGFSYVGIVADDAVISKFSPGSPVPGALALRRCSITHLTSPSSALKASMLRAAHISFHSTFEYNPLETAACLEAERRMGDIAAVTPPPLKGSALRL</sequence>